<dbReference type="PANTHER" id="PTHR22911:SF102">
    <property type="entry name" value="MEMBRANE PROTEIN"/>
    <property type="match status" value="1"/>
</dbReference>
<dbReference type="RefSeq" id="WP_203366185.1">
    <property type="nucleotide sequence ID" value="NZ_WSFT01000029.1"/>
</dbReference>
<reference evidence="4" key="1">
    <citation type="submission" date="2019-12" db="EMBL/GenBank/DDBJ databases">
        <title>Clostridiaceae gen. nov. sp. nov., isolated from sediment in Xinjiang, China.</title>
        <authorList>
            <person name="Zhang R."/>
        </authorList>
    </citation>
    <scope>NUCLEOTIDE SEQUENCE</scope>
    <source>
        <strain evidence="4">D2Q-11</strain>
    </source>
</reference>
<feature type="transmembrane region" description="Helical" evidence="2">
    <location>
        <begin position="64"/>
        <end position="82"/>
    </location>
</feature>
<dbReference type="GO" id="GO:0016020">
    <property type="term" value="C:membrane"/>
    <property type="evidence" value="ECO:0007669"/>
    <property type="project" value="InterPro"/>
</dbReference>
<dbReference type="PANTHER" id="PTHR22911">
    <property type="entry name" value="ACYL-MALONYL CONDENSING ENZYME-RELATED"/>
    <property type="match status" value="1"/>
</dbReference>
<keyword evidence="2" id="KW-1133">Transmembrane helix</keyword>
<keyword evidence="2" id="KW-0812">Transmembrane</keyword>
<feature type="transmembrane region" description="Helical" evidence="2">
    <location>
        <begin position="5"/>
        <end position="25"/>
    </location>
</feature>
<dbReference type="EMBL" id="WSFT01000029">
    <property type="protein sequence ID" value="MBS4538259.1"/>
    <property type="molecule type" value="Genomic_DNA"/>
</dbReference>
<feature type="transmembrane region" description="Helical" evidence="2">
    <location>
        <begin position="31"/>
        <end position="52"/>
    </location>
</feature>
<proteinExistence type="inferred from homology"/>
<feature type="transmembrane region" description="Helical" evidence="2">
    <location>
        <begin position="173"/>
        <end position="193"/>
    </location>
</feature>
<name>A0A942US67_9FIRM</name>
<feature type="transmembrane region" description="Helical" evidence="2">
    <location>
        <begin position="235"/>
        <end position="254"/>
    </location>
</feature>
<evidence type="ECO:0000313" key="4">
    <source>
        <dbReference type="EMBL" id="MBS4538259.1"/>
    </source>
</evidence>
<comment type="caution">
    <text evidence="4">The sequence shown here is derived from an EMBL/GenBank/DDBJ whole genome shotgun (WGS) entry which is preliminary data.</text>
</comment>
<feature type="transmembrane region" description="Helical" evidence="2">
    <location>
        <begin position="94"/>
        <end position="112"/>
    </location>
</feature>
<gene>
    <name evidence="4" type="ORF">GOQ27_07275</name>
</gene>
<feature type="transmembrane region" description="Helical" evidence="2">
    <location>
        <begin position="121"/>
        <end position="141"/>
    </location>
</feature>
<sequence>MMNGYFMVIISMLIWGSIGVFVRYIDLDSELIVFYRVLIAGISILLIKGKVFIENRRDILGKEYFLLGVGGIFLSLNWLFFFKAIKVTTISSATLSYYTAPVLVTVMSIFILKEKIKIKEIFAVLLSFIGIIIMVSGPNMLSSEATSIGIGYGLTAAVFYGLVTITGKLLENVSSYSIVLIQTLVASLFFMPFINDFHVINIKNFILLLVVGLVHTSLALTLYFEGIKKIRVQSIGVLSYIDPLSAVLFAFIFFQEIPSIMTIVGGILILISTYIVINK</sequence>
<dbReference type="Proteomes" id="UP000724672">
    <property type="component" value="Unassembled WGS sequence"/>
</dbReference>
<dbReference type="AlphaFoldDB" id="A0A942US67"/>
<accession>A0A942US67</accession>
<feature type="transmembrane region" description="Helical" evidence="2">
    <location>
        <begin position="260"/>
        <end position="277"/>
    </location>
</feature>
<keyword evidence="5" id="KW-1185">Reference proteome</keyword>
<dbReference type="Pfam" id="PF00892">
    <property type="entry name" value="EamA"/>
    <property type="match status" value="2"/>
</dbReference>
<keyword evidence="2" id="KW-0472">Membrane</keyword>
<evidence type="ECO:0000256" key="2">
    <source>
        <dbReference type="SAM" id="Phobius"/>
    </source>
</evidence>
<organism evidence="4 5">
    <name type="scientific">Anaeromonas frigoriresistens</name>
    <dbReference type="NCBI Taxonomy" id="2683708"/>
    <lineage>
        <taxon>Bacteria</taxon>
        <taxon>Bacillati</taxon>
        <taxon>Bacillota</taxon>
        <taxon>Tissierellia</taxon>
        <taxon>Tissierellales</taxon>
        <taxon>Thermohalobacteraceae</taxon>
        <taxon>Anaeromonas</taxon>
    </lineage>
</organism>
<feature type="transmembrane region" description="Helical" evidence="2">
    <location>
        <begin position="147"/>
        <end position="166"/>
    </location>
</feature>
<evidence type="ECO:0000259" key="3">
    <source>
        <dbReference type="Pfam" id="PF00892"/>
    </source>
</evidence>
<dbReference type="InterPro" id="IPR000620">
    <property type="entry name" value="EamA_dom"/>
</dbReference>
<evidence type="ECO:0000313" key="5">
    <source>
        <dbReference type="Proteomes" id="UP000724672"/>
    </source>
</evidence>
<feature type="transmembrane region" description="Helical" evidence="2">
    <location>
        <begin position="205"/>
        <end position="223"/>
    </location>
</feature>
<dbReference type="SUPFAM" id="SSF103481">
    <property type="entry name" value="Multidrug resistance efflux transporter EmrE"/>
    <property type="match status" value="2"/>
</dbReference>
<dbReference type="InterPro" id="IPR037185">
    <property type="entry name" value="EmrE-like"/>
</dbReference>
<protein>
    <submittedName>
        <fullName evidence="4">EamA family transporter</fullName>
    </submittedName>
</protein>
<evidence type="ECO:0000256" key="1">
    <source>
        <dbReference type="ARBA" id="ARBA00007362"/>
    </source>
</evidence>
<feature type="domain" description="EamA" evidence="3">
    <location>
        <begin position="3"/>
        <end position="135"/>
    </location>
</feature>
<comment type="similarity">
    <text evidence="1">Belongs to the EamA transporter family.</text>
</comment>
<feature type="domain" description="EamA" evidence="3">
    <location>
        <begin position="148"/>
        <end position="277"/>
    </location>
</feature>